<name>W7MVK8_GIBM7</name>
<feature type="domain" description="FAD/NAD(P)-binding" evidence="4">
    <location>
        <begin position="17"/>
        <end position="313"/>
    </location>
</feature>
<dbReference type="GO" id="GO:0097237">
    <property type="term" value="P:cellular response to toxic substance"/>
    <property type="evidence" value="ECO:0007669"/>
    <property type="project" value="UniProtKB-ARBA"/>
</dbReference>
<dbReference type="InterPro" id="IPR050097">
    <property type="entry name" value="Ferredoxin-NADP_redctase_2"/>
</dbReference>
<dbReference type="SUPFAM" id="SSF51905">
    <property type="entry name" value="FAD/NAD(P)-binding domain"/>
    <property type="match status" value="1"/>
</dbReference>
<keyword evidence="6" id="KW-1185">Reference proteome</keyword>
<comment type="similarity">
    <text evidence="1">Belongs to the class-II pyridine nucleotide-disulfide oxidoreductase family.</text>
</comment>
<dbReference type="GeneID" id="30070671"/>
<protein>
    <recommendedName>
        <fullName evidence="4">FAD/NAD(P)-binding domain-containing protein</fullName>
    </recommendedName>
</protein>
<dbReference type="Pfam" id="PF07992">
    <property type="entry name" value="Pyr_redox_2"/>
    <property type="match status" value="1"/>
</dbReference>
<evidence type="ECO:0000256" key="1">
    <source>
        <dbReference type="ARBA" id="ARBA00009333"/>
    </source>
</evidence>
<reference evidence="5 6" key="1">
    <citation type="journal article" date="2010" name="Nature">
        <title>Comparative genomics reveals mobile pathogenicity chromosomes in Fusarium.</title>
        <authorList>
            <person name="Ma L.J."/>
            <person name="van der Does H.C."/>
            <person name="Borkovich K.A."/>
            <person name="Coleman J.J."/>
            <person name="Daboussi M.J."/>
            <person name="Di Pietro A."/>
            <person name="Dufresne M."/>
            <person name="Freitag M."/>
            <person name="Grabherr M."/>
            <person name="Henrissat B."/>
            <person name="Houterman P.M."/>
            <person name="Kang S."/>
            <person name="Shim W.B."/>
            <person name="Woloshuk C."/>
            <person name="Xie X."/>
            <person name="Xu J.R."/>
            <person name="Antoniw J."/>
            <person name="Baker S.E."/>
            <person name="Bluhm B.H."/>
            <person name="Breakspear A."/>
            <person name="Brown D.W."/>
            <person name="Butchko R.A."/>
            <person name="Chapman S."/>
            <person name="Coulson R."/>
            <person name="Coutinho P.M."/>
            <person name="Danchin E.G."/>
            <person name="Diener A."/>
            <person name="Gale L.R."/>
            <person name="Gardiner D.M."/>
            <person name="Goff S."/>
            <person name="Hammond-Kosack K.E."/>
            <person name="Hilburn K."/>
            <person name="Hua-Van A."/>
            <person name="Jonkers W."/>
            <person name="Kazan K."/>
            <person name="Kodira C.D."/>
            <person name="Koehrsen M."/>
            <person name="Kumar L."/>
            <person name="Lee Y.H."/>
            <person name="Li L."/>
            <person name="Manners J.M."/>
            <person name="Miranda-Saavedra D."/>
            <person name="Mukherjee M."/>
            <person name="Park G."/>
            <person name="Park J."/>
            <person name="Park S.Y."/>
            <person name="Proctor R.H."/>
            <person name="Regev A."/>
            <person name="Ruiz-Roldan M.C."/>
            <person name="Sain D."/>
            <person name="Sakthikumar S."/>
            <person name="Sykes S."/>
            <person name="Schwartz D.C."/>
            <person name="Turgeon B.G."/>
            <person name="Wapinski I."/>
            <person name="Yoder O."/>
            <person name="Young S."/>
            <person name="Zeng Q."/>
            <person name="Zhou S."/>
            <person name="Galagan J."/>
            <person name="Cuomo C.A."/>
            <person name="Kistler H.C."/>
            <person name="Rep M."/>
        </authorList>
    </citation>
    <scope>NUCLEOTIDE SEQUENCE [LARGE SCALE GENOMIC DNA]</scope>
    <source>
        <strain evidence="6">M3125 / FGSC 7600</strain>
    </source>
</reference>
<dbReference type="AlphaFoldDB" id="W7MVK8"/>
<evidence type="ECO:0000313" key="6">
    <source>
        <dbReference type="Proteomes" id="UP000009096"/>
    </source>
</evidence>
<evidence type="ECO:0000256" key="2">
    <source>
        <dbReference type="ARBA" id="ARBA00022630"/>
    </source>
</evidence>
<dbReference type="eggNOG" id="ENOG502S1DJ">
    <property type="taxonomic scope" value="Eukaryota"/>
</dbReference>
<dbReference type="PRINTS" id="PR00368">
    <property type="entry name" value="FADPNR"/>
</dbReference>
<sequence>MRSHILLAMSTANATFDALVIGGGPAGLSVATGLVRQVYKVAVFDSGVYRNALSNHLHNLAAWDHKPPAEFRSKARQDLSDRYADLVQFVDKQVDVARKTDSGFELVDADGITWTGKKLFLATGWKDLFPDIPGYPECWAKGIFHCLFCHGYEDRGKPSAGVLGMNFSGSSPMALHLARMVLRLADKAVIYTNGANGLGEQIKSDLTATGTAGAKSRITIDNRKIVGLSMKSEGSSDIVIKFEDGSEVVEGFLAHGPMGQINGPFAEQLGLELTPTGDIKTEGQMFETQVKGVFAVGDCATMMKAVSQAIGMGCLAAGAAAAQLGAELA</sequence>
<dbReference type="Proteomes" id="UP000009096">
    <property type="component" value="Chromosome 6"/>
</dbReference>
<dbReference type="PANTHER" id="PTHR48105">
    <property type="entry name" value="THIOREDOXIN REDUCTASE 1-RELATED-RELATED"/>
    <property type="match status" value="1"/>
</dbReference>
<dbReference type="OrthoDB" id="10260355at2759"/>
<gene>
    <name evidence="5" type="ORF">FVEG_13312</name>
</gene>
<organism evidence="5 6">
    <name type="scientific">Gibberella moniliformis (strain M3125 / FGSC 7600)</name>
    <name type="common">Maize ear and stalk rot fungus</name>
    <name type="synonym">Fusarium verticillioides</name>
    <dbReference type="NCBI Taxonomy" id="334819"/>
    <lineage>
        <taxon>Eukaryota</taxon>
        <taxon>Fungi</taxon>
        <taxon>Dikarya</taxon>
        <taxon>Ascomycota</taxon>
        <taxon>Pezizomycotina</taxon>
        <taxon>Sordariomycetes</taxon>
        <taxon>Hypocreomycetidae</taxon>
        <taxon>Hypocreales</taxon>
        <taxon>Nectriaceae</taxon>
        <taxon>Fusarium</taxon>
        <taxon>Fusarium fujikuroi species complex</taxon>
    </lineage>
</organism>
<keyword evidence="2" id="KW-0285">Flavoprotein</keyword>
<proteinExistence type="inferred from homology"/>
<dbReference type="InterPro" id="IPR036188">
    <property type="entry name" value="FAD/NAD-bd_sf"/>
</dbReference>
<dbReference type="Gene3D" id="3.50.50.60">
    <property type="entry name" value="FAD/NAD(P)-binding domain"/>
    <property type="match status" value="3"/>
</dbReference>
<evidence type="ECO:0000259" key="4">
    <source>
        <dbReference type="Pfam" id="PF07992"/>
    </source>
</evidence>
<dbReference type="STRING" id="334819.W7MVK8"/>
<dbReference type="KEGG" id="fvr:FVEG_13312"/>
<dbReference type="PRINTS" id="PR00469">
    <property type="entry name" value="PNDRDTASEII"/>
</dbReference>
<dbReference type="GO" id="GO:0016491">
    <property type="term" value="F:oxidoreductase activity"/>
    <property type="evidence" value="ECO:0007669"/>
    <property type="project" value="UniProtKB-KW"/>
</dbReference>
<evidence type="ECO:0000313" key="5">
    <source>
        <dbReference type="EMBL" id="EWG55286.1"/>
    </source>
</evidence>
<dbReference type="InterPro" id="IPR023753">
    <property type="entry name" value="FAD/NAD-binding_dom"/>
</dbReference>
<evidence type="ECO:0000256" key="3">
    <source>
        <dbReference type="ARBA" id="ARBA00023002"/>
    </source>
</evidence>
<dbReference type="RefSeq" id="XP_018761477.1">
    <property type="nucleotide sequence ID" value="XM_018902682.1"/>
</dbReference>
<dbReference type="VEuPathDB" id="FungiDB:FVEG_13312"/>
<accession>W7MVK8</accession>
<dbReference type="EMBL" id="DS022263">
    <property type="protein sequence ID" value="EWG55286.1"/>
    <property type="molecule type" value="Genomic_DNA"/>
</dbReference>
<keyword evidence="3" id="KW-0560">Oxidoreductase</keyword>
<dbReference type="EMBL" id="CM000583">
    <property type="protein sequence ID" value="EWG55286.1"/>
    <property type="molecule type" value="Genomic_DNA"/>
</dbReference>